<dbReference type="Pfam" id="PF10536">
    <property type="entry name" value="PMD"/>
    <property type="match status" value="1"/>
</dbReference>
<comment type="caution">
    <text evidence="3">The sequence shown here is derived from an EMBL/GenBank/DDBJ whole genome shotgun (WGS) entry which is preliminary data.</text>
</comment>
<feature type="compositionally biased region" description="Acidic residues" evidence="1">
    <location>
        <begin position="293"/>
        <end position="307"/>
    </location>
</feature>
<dbReference type="GO" id="GO:0010073">
    <property type="term" value="P:meristem maintenance"/>
    <property type="evidence" value="ECO:0007669"/>
    <property type="project" value="InterPro"/>
</dbReference>
<evidence type="ECO:0000313" key="3">
    <source>
        <dbReference type="EMBL" id="RYR07712.1"/>
    </source>
</evidence>
<sequence>MVMAHQAGNDGDINRLNETSHYTEAADFKVARHGHVGHDAPTNDPETLRQYARCYIMLLIGGYLLIDKSNNLVHIRWLSLLQDFAECRVLSWGSAMLSWTYQSLCLAAQRGDTDIADCTPLLMSWIYQTFPQWCPPDRGIYQYPLAASLHGESTMTLRCRPCARIGSVRRRSRVLGCQPSRWITVHHTFDNRPTREYYDWWRGACRVRHLSGQEVLEDSRLVELPPDVQLTANQPRDDLTLPRGVPDRRRRAREVKEDTRQPARREKGHRERRPGEPVRRERPRPRRARGDAESEEEAEYDHQEDDGDIPHHSVALPMGPTPPPPPPPPGHGAWHSSGFGGQQKRSHLMHGVQIQTVIVS</sequence>
<accession>A0A444Z0J3</accession>
<dbReference type="EMBL" id="SDMP01000015">
    <property type="protein sequence ID" value="RYR07712.1"/>
    <property type="molecule type" value="Genomic_DNA"/>
</dbReference>
<dbReference type="PANTHER" id="PTHR46033">
    <property type="entry name" value="PROTEIN MAIN-LIKE 2"/>
    <property type="match status" value="1"/>
</dbReference>
<feature type="compositionally biased region" description="Pro residues" evidence="1">
    <location>
        <begin position="319"/>
        <end position="330"/>
    </location>
</feature>
<evidence type="ECO:0000256" key="1">
    <source>
        <dbReference type="SAM" id="MobiDB-lite"/>
    </source>
</evidence>
<reference evidence="3 4" key="1">
    <citation type="submission" date="2019-01" db="EMBL/GenBank/DDBJ databases">
        <title>Sequencing of cultivated peanut Arachis hypogaea provides insights into genome evolution and oil improvement.</title>
        <authorList>
            <person name="Chen X."/>
        </authorList>
    </citation>
    <scope>NUCLEOTIDE SEQUENCE [LARGE SCALE GENOMIC DNA]</scope>
    <source>
        <strain evidence="4">cv. Fuhuasheng</strain>
        <tissue evidence="3">Leaves</tissue>
    </source>
</reference>
<feature type="compositionally biased region" description="Basic and acidic residues" evidence="1">
    <location>
        <begin position="254"/>
        <end position="280"/>
    </location>
</feature>
<feature type="region of interest" description="Disordered" evidence="1">
    <location>
        <begin position="227"/>
        <end position="350"/>
    </location>
</feature>
<gene>
    <name evidence="3" type="ORF">Ahy_B05g075128</name>
</gene>
<feature type="domain" description="Aminotransferase-like plant mobile" evidence="2">
    <location>
        <begin position="49"/>
        <end position="135"/>
    </location>
</feature>
<protein>
    <recommendedName>
        <fullName evidence="2">Aminotransferase-like plant mobile domain-containing protein</fullName>
    </recommendedName>
</protein>
<dbReference type="InterPro" id="IPR019557">
    <property type="entry name" value="AminoTfrase-like_pln_mobile"/>
</dbReference>
<evidence type="ECO:0000259" key="2">
    <source>
        <dbReference type="Pfam" id="PF10536"/>
    </source>
</evidence>
<name>A0A444Z0J3_ARAHY</name>
<dbReference type="InterPro" id="IPR044824">
    <property type="entry name" value="MAIN-like"/>
</dbReference>
<dbReference type="PANTHER" id="PTHR46033:SF8">
    <property type="entry name" value="PROTEIN MAINTENANCE OF MERISTEMS-LIKE"/>
    <property type="match status" value="1"/>
</dbReference>
<keyword evidence="4" id="KW-1185">Reference proteome</keyword>
<proteinExistence type="predicted"/>
<organism evidence="3 4">
    <name type="scientific">Arachis hypogaea</name>
    <name type="common">Peanut</name>
    <dbReference type="NCBI Taxonomy" id="3818"/>
    <lineage>
        <taxon>Eukaryota</taxon>
        <taxon>Viridiplantae</taxon>
        <taxon>Streptophyta</taxon>
        <taxon>Embryophyta</taxon>
        <taxon>Tracheophyta</taxon>
        <taxon>Spermatophyta</taxon>
        <taxon>Magnoliopsida</taxon>
        <taxon>eudicotyledons</taxon>
        <taxon>Gunneridae</taxon>
        <taxon>Pentapetalae</taxon>
        <taxon>rosids</taxon>
        <taxon>fabids</taxon>
        <taxon>Fabales</taxon>
        <taxon>Fabaceae</taxon>
        <taxon>Papilionoideae</taxon>
        <taxon>50 kb inversion clade</taxon>
        <taxon>dalbergioids sensu lato</taxon>
        <taxon>Dalbergieae</taxon>
        <taxon>Pterocarpus clade</taxon>
        <taxon>Arachis</taxon>
    </lineage>
</organism>
<evidence type="ECO:0000313" key="4">
    <source>
        <dbReference type="Proteomes" id="UP000289738"/>
    </source>
</evidence>
<dbReference type="Proteomes" id="UP000289738">
    <property type="component" value="Chromosome B05"/>
</dbReference>
<dbReference type="AlphaFoldDB" id="A0A444Z0J3"/>